<comment type="caution">
    <text evidence="1">The sequence shown here is derived from an EMBL/GenBank/DDBJ whole genome shotgun (WGS) entry which is preliminary data.</text>
</comment>
<dbReference type="AlphaFoldDB" id="A0AAV3Y4E3"/>
<organism evidence="1 2">
    <name type="scientific">Plakobranchus ocellatus</name>
    <dbReference type="NCBI Taxonomy" id="259542"/>
    <lineage>
        <taxon>Eukaryota</taxon>
        <taxon>Metazoa</taxon>
        <taxon>Spiralia</taxon>
        <taxon>Lophotrochozoa</taxon>
        <taxon>Mollusca</taxon>
        <taxon>Gastropoda</taxon>
        <taxon>Heterobranchia</taxon>
        <taxon>Euthyneura</taxon>
        <taxon>Panpulmonata</taxon>
        <taxon>Sacoglossa</taxon>
        <taxon>Placobranchoidea</taxon>
        <taxon>Plakobranchidae</taxon>
        <taxon>Plakobranchus</taxon>
    </lineage>
</organism>
<protein>
    <submittedName>
        <fullName evidence="1">Uncharacterized protein</fullName>
    </submittedName>
</protein>
<accession>A0AAV3Y4E3</accession>
<reference evidence="1 2" key="1">
    <citation type="journal article" date="2021" name="Elife">
        <title>Chloroplast acquisition without the gene transfer in kleptoplastic sea slugs, Plakobranchus ocellatus.</title>
        <authorList>
            <person name="Maeda T."/>
            <person name="Takahashi S."/>
            <person name="Yoshida T."/>
            <person name="Shimamura S."/>
            <person name="Takaki Y."/>
            <person name="Nagai Y."/>
            <person name="Toyoda A."/>
            <person name="Suzuki Y."/>
            <person name="Arimoto A."/>
            <person name="Ishii H."/>
            <person name="Satoh N."/>
            <person name="Nishiyama T."/>
            <person name="Hasebe M."/>
            <person name="Maruyama T."/>
            <person name="Minagawa J."/>
            <person name="Obokata J."/>
            <person name="Shigenobu S."/>
        </authorList>
    </citation>
    <scope>NUCLEOTIDE SEQUENCE [LARGE SCALE GENOMIC DNA]</scope>
</reference>
<dbReference type="EMBL" id="BLXT01000976">
    <property type="protein sequence ID" value="GFN82100.1"/>
    <property type="molecule type" value="Genomic_DNA"/>
</dbReference>
<evidence type="ECO:0000313" key="1">
    <source>
        <dbReference type="EMBL" id="GFN82100.1"/>
    </source>
</evidence>
<dbReference type="Proteomes" id="UP000735302">
    <property type="component" value="Unassembled WGS sequence"/>
</dbReference>
<evidence type="ECO:0000313" key="2">
    <source>
        <dbReference type="Proteomes" id="UP000735302"/>
    </source>
</evidence>
<proteinExistence type="predicted"/>
<name>A0AAV3Y4E3_9GAST</name>
<sequence>MYSLLGSSQRWIDSSSLMSPVFRDVHGDASRAVRDSRYLHRCGLEWKTKRHTSWTPGVHEREYHGPARGLMGANAVAGLPFSTSGDHIFRSGESVEESTLRLCCDVIVISKSTVSMLLHRSKKTKGN</sequence>
<keyword evidence="2" id="KW-1185">Reference proteome</keyword>
<gene>
    <name evidence="1" type="ORF">PoB_000860600</name>
</gene>